<comment type="caution">
    <text evidence="2">The sequence shown here is derived from an EMBL/GenBank/DDBJ whole genome shotgun (WGS) entry which is preliminary data.</text>
</comment>
<dbReference type="Proteomes" id="UP000190312">
    <property type="component" value="Unassembled WGS sequence"/>
</dbReference>
<evidence type="ECO:0000256" key="1">
    <source>
        <dbReference type="SAM" id="MobiDB-lite"/>
    </source>
</evidence>
<dbReference type="EMBL" id="MKZY01000005">
    <property type="protein sequence ID" value="OOO08559.1"/>
    <property type="molecule type" value="Genomic_DNA"/>
</dbReference>
<gene>
    <name evidence="2" type="ORF">OAory_01098550</name>
</gene>
<feature type="region of interest" description="Disordered" evidence="1">
    <location>
        <begin position="1"/>
        <end position="26"/>
    </location>
</feature>
<sequence length="128" mass="14741">MEQPSTNPNPTSTPASSTEPPGQDYDFPTIYDAWRPHIFLCKETDELYHKNKDVVNTITKRVDRAGFLAVGCYRISDKQSPDNSRPTVLISVKSEHRRDWRPVVEEVKRILAELEISTAHVMIYRDPK</sequence>
<name>A0A1S9DHM5_ASPOZ</name>
<evidence type="ECO:0000313" key="3">
    <source>
        <dbReference type="Proteomes" id="UP000190312"/>
    </source>
</evidence>
<protein>
    <submittedName>
        <fullName evidence="2">Uncharacterized protein</fullName>
    </submittedName>
</protein>
<organism evidence="2 3">
    <name type="scientific">Aspergillus oryzae</name>
    <name type="common">Yellow koji mold</name>
    <dbReference type="NCBI Taxonomy" id="5062"/>
    <lineage>
        <taxon>Eukaryota</taxon>
        <taxon>Fungi</taxon>
        <taxon>Dikarya</taxon>
        <taxon>Ascomycota</taxon>
        <taxon>Pezizomycotina</taxon>
        <taxon>Eurotiomycetes</taxon>
        <taxon>Eurotiomycetidae</taxon>
        <taxon>Eurotiales</taxon>
        <taxon>Aspergillaceae</taxon>
        <taxon>Aspergillus</taxon>
        <taxon>Aspergillus subgen. Circumdati</taxon>
    </lineage>
</organism>
<dbReference type="VEuPathDB" id="FungiDB:AO090701001227"/>
<dbReference type="OrthoDB" id="5424209at2759"/>
<feature type="compositionally biased region" description="Low complexity" evidence="1">
    <location>
        <begin position="1"/>
        <end position="21"/>
    </location>
</feature>
<evidence type="ECO:0000313" key="2">
    <source>
        <dbReference type="EMBL" id="OOO08559.1"/>
    </source>
</evidence>
<reference evidence="2 3" key="1">
    <citation type="submission" date="2016-10" db="EMBL/GenBank/DDBJ databases">
        <title>Genome sequencing of Aspergillus oryzae BCC7051.</title>
        <authorList>
            <person name="Thammarongtham C."/>
            <person name="Vorapreeda T."/>
            <person name="Nookaew I."/>
            <person name="Srisuk T."/>
            <person name="Land M."/>
            <person name="Jeennor S."/>
            <person name="Laoteng K."/>
        </authorList>
    </citation>
    <scope>NUCLEOTIDE SEQUENCE [LARGE SCALE GENOMIC DNA]</scope>
    <source>
        <strain evidence="2 3">BCC7051</strain>
    </source>
</reference>
<proteinExistence type="predicted"/>
<dbReference type="AlphaFoldDB" id="A0A1S9DHM5"/>
<accession>A0A1S9DHM5</accession>